<reference evidence="3" key="2">
    <citation type="submission" date="2023-06" db="EMBL/GenBank/DDBJ databases">
        <authorList>
            <consortium name="Lawrence Berkeley National Laboratory"/>
            <person name="Haridas S."/>
            <person name="Hensen N."/>
            <person name="Bonometti L."/>
            <person name="Westerberg I."/>
            <person name="Brannstrom I.O."/>
            <person name="Guillou S."/>
            <person name="Cros-Aarteil S."/>
            <person name="Calhoun S."/>
            <person name="Kuo A."/>
            <person name="Mondo S."/>
            <person name="Pangilinan J."/>
            <person name="Riley R."/>
            <person name="Labutti K."/>
            <person name="Andreopoulos B."/>
            <person name="Lipzen A."/>
            <person name="Chen C."/>
            <person name="Yanf M."/>
            <person name="Daum C."/>
            <person name="Ng V."/>
            <person name="Clum A."/>
            <person name="Steindorff A."/>
            <person name="Ohm R."/>
            <person name="Martin F."/>
            <person name="Silar P."/>
            <person name="Natvig D."/>
            <person name="Lalanne C."/>
            <person name="Gautier V."/>
            <person name="Ament-Velasquez S.L."/>
            <person name="Kruys A."/>
            <person name="Hutchinson M.I."/>
            <person name="Powell A.J."/>
            <person name="Barry K."/>
            <person name="Miller A.N."/>
            <person name="Grigoriev I.V."/>
            <person name="Debuchy R."/>
            <person name="Gladieux P."/>
            <person name="Thoren M.H."/>
            <person name="Johannesson H."/>
        </authorList>
    </citation>
    <scope>NUCLEOTIDE SEQUENCE</scope>
    <source>
        <strain evidence="3">CBS 955.72</strain>
    </source>
</reference>
<accession>A0AAJ0HVL6</accession>
<feature type="transmembrane region" description="Helical" evidence="2">
    <location>
        <begin position="88"/>
        <end position="104"/>
    </location>
</feature>
<evidence type="ECO:0000313" key="3">
    <source>
        <dbReference type="EMBL" id="KAK3363710.1"/>
    </source>
</evidence>
<protein>
    <submittedName>
        <fullName evidence="3">Uncharacterized protein</fullName>
    </submittedName>
</protein>
<reference evidence="3" key="1">
    <citation type="journal article" date="2023" name="Mol. Phylogenet. Evol.">
        <title>Genome-scale phylogeny and comparative genomics of the fungal order Sordariales.</title>
        <authorList>
            <person name="Hensen N."/>
            <person name="Bonometti L."/>
            <person name="Westerberg I."/>
            <person name="Brannstrom I.O."/>
            <person name="Guillou S."/>
            <person name="Cros-Aarteil S."/>
            <person name="Calhoun S."/>
            <person name="Haridas S."/>
            <person name="Kuo A."/>
            <person name="Mondo S."/>
            <person name="Pangilinan J."/>
            <person name="Riley R."/>
            <person name="LaButti K."/>
            <person name="Andreopoulos B."/>
            <person name="Lipzen A."/>
            <person name="Chen C."/>
            <person name="Yan M."/>
            <person name="Daum C."/>
            <person name="Ng V."/>
            <person name="Clum A."/>
            <person name="Steindorff A."/>
            <person name="Ohm R.A."/>
            <person name="Martin F."/>
            <person name="Silar P."/>
            <person name="Natvig D.O."/>
            <person name="Lalanne C."/>
            <person name="Gautier V."/>
            <person name="Ament-Velasquez S.L."/>
            <person name="Kruys A."/>
            <person name="Hutchinson M.I."/>
            <person name="Powell A.J."/>
            <person name="Barry K."/>
            <person name="Miller A.N."/>
            <person name="Grigoriev I.V."/>
            <person name="Debuchy R."/>
            <person name="Gladieux P."/>
            <person name="Hiltunen Thoren M."/>
            <person name="Johannesson H."/>
        </authorList>
    </citation>
    <scope>NUCLEOTIDE SEQUENCE</scope>
    <source>
        <strain evidence="3">CBS 955.72</strain>
    </source>
</reference>
<proteinExistence type="predicted"/>
<dbReference type="EMBL" id="JAUIQD010000001">
    <property type="protein sequence ID" value="KAK3363710.1"/>
    <property type="molecule type" value="Genomic_DNA"/>
</dbReference>
<organism evidence="3 4">
    <name type="scientific">Lasiosphaeria hispida</name>
    <dbReference type="NCBI Taxonomy" id="260671"/>
    <lineage>
        <taxon>Eukaryota</taxon>
        <taxon>Fungi</taxon>
        <taxon>Dikarya</taxon>
        <taxon>Ascomycota</taxon>
        <taxon>Pezizomycotina</taxon>
        <taxon>Sordariomycetes</taxon>
        <taxon>Sordariomycetidae</taxon>
        <taxon>Sordariales</taxon>
        <taxon>Lasiosphaeriaceae</taxon>
        <taxon>Lasiosphaeria</taxon>
    </lineage>
</organism>
<evidence type="ECO:0000313" key="4">
    <source>
        <dbReference type="Proteomes" id="UP001275084"/>
    </source>
</evidence>
<dbReference type="Proteomes" id="UP001275084">
    <property type="component" value="Unassembled WGS sequence"/>
</dbReference>
<dbReference type="AlphaFoldDB" id="A0AAJ0HVL6"/>
<sequence length="105" mass="11199">MANNKGNKEKPAKATIGHRESAVKQISDEDANGDGWAGIPEMRSSLEPVQGGLPDSADDHPHLAGLYEMAQKLRPNVAGRAARGKPPFLLTTTVILGFGLTLFHL</sequence>
<gene>
    <name evidence="3" type="ORF">B0T25DRAFT_576253</name>
</gene>
<keyword evidence="2" id="KW-0812">Transmembrane</keyword>
<name>A0AAJ0HVL6_9PEZI</name>
<feature type="region of interest" description="Disordered" evidence="1">
    <location>
        <begin position="1"/>
        <end position="61"/>
    </location>
</feature>
<keyword evidence="2" id="KW-1133">Transmembrane helix</keyword>
<evidence type="ECO:0000256" key="2">
    <source>
        <dbReference type="SAM" id="Phobius"/>
    </source>
</evidence>
<comment type="caution">
    <text evidence="3">The sequence shown here is derived from an EMBL/GenBank/DDBJ whole genome shotgun (WGS) entry which is preliminary data.</text>
</comment>
<keyword evidence="4" id="KW-1185">Reference proteome</keyword>
<evidence type="ECO:0000256" key="1">
    <source>
        <dbReference type="SAM" id="MobiDB-lite"/>
    </source>
</evidence>
<keyword evidence="2" id="KW-0472">Membrane</keyword>
<feature type="compositionally biased region" description="Basic and acidic residues" evidence="1">
    <location>
        <begin position="1"/>
        <end position="22"/>
    </location>
</feature>